<organism evidence="1 2">
    <name type="scientific">Lactuca virosa</name>
    <dbReference type="NCBI Taxonomy" id="75947"/>
    <lineage>
        <taxon>Eukaryota</taxon>
        <taxon>Viridiplantae</taxon>
        <taxon>Streptophyta</taxon>
        <taxon>Embryophyta</taxon>
        <taxon>Tracheophyta</taxon>
        <taxon>Spermatophyta</taxon>
        <taxon>Magnoliopsida</taxon>
        <taxon>eudicotyledons</taxon>
        <taxon>Gunneridae</taxon>
        <taxon>Pentapetalae</taxon>
        <taxon>asterids</taxon>
        <taxon>campanulids</taxon>
        <taxon>Asterales</taxon>
        <taxon>Asteraceae</taxon>
        <taxon>Cichorioideae</taxon>
        <taxon>Cichorieae</taxon>
        <taxon>Lactucinae</taxon>
        <taxon>Lactuca</taxon>
    </lineage>
</organism>
<keyword evidence="2" id="KW-1185">Reference proteome</keyword>
<name>A0AAU9NFI8_9ASTR</name>
<accession>A0AAU9NFI8</accession>
<comment type="caution">
    <text evidence="1">The sequence shown here is derived from an EMBL/GenBank/DDBJ whole genome shotgun (WGS) entry which is preliminary data.</text>
</comment>
<dbReference type="EMBL" id="CAKMRJ010004445">
    <property type="protein sequence ID" value="CAH1436611.1"/>
    <property type="molecule type" value="Genomic_DNA"/>
</dbReference>
<sequence length="173" mass="19495">MKRGQQWLLEQILCSSVSEEGCEGRGIGVARVFEGKEARKEFRREAGRRRWSSGVCFDGRRRDVREVRLLSRWLTEAPLQPVVHDRGRRNRARRCSLGKATCVSLPPSNHQSSIIIVCNSLIEDGKHICKGKGKGKRRSSDKDCASIGLCICSLACQRFGEDSWVCSFKTSCH</sequence>
<dbReference type="Proteomes" id="UP001157418">
    <property type="component" value="Unassembled WGS sequence"/>
</dbReference>
<evidence type="ECO:0000313" key="2">
    <source>
        <dbReference type="Proteomes" id="UP001157418"/>
    </source>
</evidence>
<protein>
    <submittedName>
        <fullName evidence="1">Uncharacterized protein</fullName>
    </submittedName>
</protein>
<reference evidence="1 2" key="1">
    <citation type="submission" date="2022-01" db="EMBL/GenBank/DDBJ databases">
        <authorList>
            <person name="Xiong W."/>
            <person name="Schranz E."/>
        </authorList>
    </citation>
    <scope>NUCLEOTIDE SEQUENCE [LARGE SCALE GENOMIC DNA]</scope>
</reference>
<evidence type="ECO:0000313" key="1">
    <source>
        <dbReference type="EMBL" id="CAH1436611.1"/>
    </source>
</evidence>
<gene>
    <name evidence="1" type="ORF">LVIROSA_LOCUS22979</name>
</gene>
<dbReference type="AlphaFoldDB" id="A0AAU9NFI8"/>
<proteinExistence type="predicted"/>